<feature type="region of interest" description="Disordered" evidence="1">
    <location>
        <begin position="21"/>
        <end position="63"/>
    </location>
</feature>
<reference evidence="2 3" key="1">
    <citation type="submission" date="2018-06" db="EMBL/GenBank/DDBJ databases">
        <title>Genome Sequence of the Brown Rot Fungal Pathogen Monilinia fructigena.</title>
        <authorList>
            <person name="Landi L."/>
            <person name="De Miccolis Angelini R.M."/>
            <person name="Pollastro S."/>
            <person name="Abate D."/>
            <person name="Faretra F."/>
            <person name="Romanazzi G."/>
        </authorList>
    </citation>
    <scope>NUCLEOTIDE SEQUENCE [LARGE SCALE GENOMIC DNA]</scope>
    <source>
        <strain evidence="2 3">Mfrg269</strain>
    </source>
</reference>
<feature type="region of interest" description="Disordered" evidence="1">
    <location>
        <begin position="120"/>
        <end position="194"/>
    </location>
</feature>
<feature type="compositionally biased region" description="Gly residues" evidence="1">
    <location>
        <begin position="138"/>
        <end position="152"/>
    </location>
</feature>
<keyword evidence="3" id="KW-1185">Reference proteome</keyword>
<dbReference type="OrthoDB" id="124855at2759"/>
<comment type="caution">
    <text evidence="2">The sequence shown here is derived from an EMBL/GenBank/DDBJ whole genome shotgun (WGS) entry which is preliminary data.</text>
</comment>
<organism evidence="2 3">
    <name type="scientific">Monilinia fructigena</name>
    <dbReference type="NCBI Taxonomy" id="38457"/>
    <lineage>
        <taxon>Eukaryota</taxon>
        <taxon>Fungi</taxon>
        <taxon>Dikarya</taxon>
        <taxon>Ascomycota</taxon>
        <taxon>Pezizomycotina</taxon>
        <taxon>Leotiomycetes</taxon>
        <taxon>Helotiales</taxon>
        <taxon>Sclerotiniaceae</taxon>
        <taxon>Monilinia</taxon>
    </lineage>
</organism>
<evidence type="ECO:0000313" key="3">
    <source>
        <dbReference type="Proteomes" id="UP000249056"/>
    </source>
</evidence>
<protein>
    <submittedName>
        <fullName evidence="2">Uncharacterized protein</fullName>
    </submittedName>
</protein>
<proteinExistence type="predicted"/>
<gene>
    <name evidence="2" type="ORF">DID88_009557</name>
</gene>
<dbReference type="Gene3D" id="2.30.30.140">
    <property type="match status" value="1"/>
</dbReference>
<name>A0A395IPM0_9HELO</name>
<sequence length="413" mass="47054">MKLKRVMKKLREVEEKLKEVEGKSKEVKGKSKGSQREVKEKSKRSQTEVEEDNDDKAEEVKSKKERMIDSLNWHMHSSFSYFQSWTSSEGMAQWDDWVPQDRVMKFTEDNKELAAQLHQEMKKMVQKPKSATTTVGKKLGGNRNGSEFGSGRGSEERHASVAAQGGRGGPRRNRDYDLEQESSNMAPTTKSAIKLRATPLAKKVGNSVMAVPKITKKPQMTNVQKKATAQAKAKEALSKALEIAPVPALEKNSKNPQVKAKSKTKVVKTPPVPPVAVYEEARENDAQQILIIARPSLRQYYGEYEPGQILPIAGRLFDDNQLPPARLKRRRPFPQSYDDAAIEEILKPAPKRIKLTLETMRNPPSEKVSKKLQKKAAELVMEKKVYYDREKRRIFEVRERLTKPQSRFCQAFH</sequence>
<evidence type="ECO:0000256" key="1">
    <source>
        <dbReference type="SAM" id="MobiDB-lite"/>
    </source>
</evidence>
<dbReference type="EMBL" id="QKRW01000030">
    <property type="protein sequence ID" value="RAL61518.1"/>
    <property type="molecule type" value="Genomic_DNA"/>
</dbReference>
<dbReference type="Proteomes" id="UP000249056">
    <property type="component" value="Unassembled WGS sequence"/>
</dbReference>
<feature type="compositionally biased region" description="Basic and acidic residues" evidence="1">
    <location>
        <begin position="21"/>
        <end position="47"/>
    </location>
</feature>
<feature type="compositionally biased region" description="Polar residues" evidence="1">
    <location>
        <begin position="181"/>
        <end position="191"/>
    </location>
</feature>
<accession>A0A395IPM0</accession>
<feature type="compositionally biased region" description="Acidic residues" evidence="1">
    <location>
        <begin position="48"/>
        <end position="57"/>
    </location>
</feature>
<dbReference type="AlphaFoldDB" id="A0A395IPM0"/>
<evidence type="ECO:0000313" key="2">
    <source>
        <dbReference type="EMBL" id="RAL61518.1"/>
    </source>
</evidence>